<dbReference type="SUPFAM" id="SSF143847">
    <property type="entry name" value="XisI-like"/>
    <property type="match status" value="1"/>
</dbReference>
<dbReference type="CDD" id="cd16382">
    <property type="entry name" value="XisI-like"/>
    <property type="match status" value="1"/>
</dbReference>
<evidence type="ECO:0000313" key="1">
    <source>
        <dbReference type="EMBL" id="QTR54849.1"/>
    </source>
</evidence>
<keyword evidence="2" id="KW-1185">Reference proteome</keyword>
<name>A0A975FC42_9GAMM</name>
<dbReference type="InterPro" id="IPR035943">
    <property type="entry name" value="XisI-like_sf"/>
</dbReference>
<sequence>MEKLETYRRYVRQVLEHYAQFKPAYGNVDMELLFDTERDRYQLMTVGWNGYDRFHGSLLHVDIKNGQIWIQHDSTEGGIANEFVEMGVPKADIVLAFHAPYKRGYTGFGTGTESAILKPCLTH</sequence>
<dbReference type="InterPro" id="IPR014968">
    <property type="entry name" value="XisI"/>
</dbReference>
<protein>
    <submittedName>
        <fullName evidence="1">XisI protein</fullName>
    </submittedName>
</protein>
<dbReference type="Proteomes" id="UP000672009">
    <property type="component" value="Chromosome"/>
</dbReference>
<dbReference type="EMBL" id="CP072793">
    <property type="protein sequence ID" value="QTR54849.1"/>
    <property type="molecule type" value="Genomic_DNA"/>
</dbReference>
<gene>
    <name evidence="1" type="ORF">J9260_07115</name>
</gene>
<reference evidence="1" key="1">
    <citation type="submission" date="2021-04" db="EMBL/GenBank/DDBJ databases">
        <title>Genomics, taxonomy and metabolism of representatives of sulfur bacteria of the genus Thiothrix: Thiothrix fructosivorans QT, Thiothrix unzii A1T and three new species, Thiothrix subterranea sp. nov., Thiothrix litoralis sp. nov. and 'Candidatus Thiothrix anitrata' sp. nov.</title>
        <authorList>
            <person name="Ravin N.V."/>
            <person name="Smolyakov D."/>
            <person name="Rudenko T.S."/>
            <person name="Mardanov A.V."/>
            <person name="Beletsky A.V."/>
            <person name="Markov N.D."/>
            <person name="Fomenkov A.I."/>
            <person name="Roberts R.J."/>
            <person name="Karnachuk O.V."/>
            <person name="Novikov A."/>
            <person name="Grabovich M.Y."/>
        </authorList>
    </citation>
    <scope>NUCLEOTIDE SEQUENCE</scope>
    <source>
        <strain evidence="1">A1</strain>
    </source>
</reference>
<dbReference type="Pfam" id="PF08869">
    <property type="entry name" value="XisI"/>
    <property type="match status" value="1"/>
</dbReference>
<dbReference type="RefSeq" id="WP_210220323.1">
    <property type="nucleotide sequence ID" value="NZ_CP072793.1"/>
</dbReference>
<accession>A0A975FC42</accession>
<dbReference type="AlphaFoldDB" id="A0A975FC42"/>
<organism evidence="1 2">
    <name type="scientific">Thiothrix unzii</name>
    <dbReference type="NCBI Taxonomy" id="111769"/>
    <lineage>
        <taxon>Bacteria</taxon>
        <taxon>Pseudomonadati</taxon>
        <taxon>Pseudomonadota</taxon>
        <taxon>Gammaproteobacteria</taxon>
        <taxon>Thiotrichales</taxon>
        <taxon>Thiotrichaceae</taxon>
        <taxon>Thiothrix</taxon>
    </lineage>
</organism>
<dbReference type="KEGG" id="tun:J9260_07115"/>
<proteinExistence type="predicted"/>
<evidence type="ECO:0000313" key="2">
    <source>
        <dbReference type="Proteomes" id="UP000672009"/>
    </source>
</evidence>
<dbReference type="Gene3D" id="3.30.310.110">
    <property type="entry name" value="XisI-like"/>
    <property type="match status" value="1"/>
</dbReference>